<keyword evidence="3" id="KW-1185">Reference proteome</keyword>
<dbReference type="GO" id="GO:0008757">
    <property type="term" value="F:S-adenosylmethionine-dependent methyltransferase activity"/>
    <property type="evidence" value="ECO:0007669"/>
    <property type="project" value="InterPro"/>
</dbReference>
<dbReference type="RefSeq" id="WP_004632954.1">
    <property type="nucleotide sequence ID" value="NZ_CP046314.1"/>
</dbReference>
<accession>A0AAP9HCY0</accession>
<dbReference type="EMBL" id="CP046314">
    <property type="protein sequence ID" value="QGS08731.1"/>
    <property type="molecule type" value="Genomic_DNA"/>
</dbReference>
<sequence length="238" mass="26760">MEINTKMFDGYADKYDQWFLTNNKVFESELKLLHACLNPLKKDKILSVGCGSGLFESALKNEYGINVEHGLEPSTDMAEIAEKRGVKVEIGDAETTQLKDEEYNIIYLNGCSTYIADLGKAYKNCYNALKKGGHLILLDVPVESAYGILYSFANYADGYDEKLFSRLAPALPYPIELVKSGIFHSPLEKLNIVRDELMMKNIRFMQTLVAHPIYTNDSVEEPIEGYDKGGYVALIAEK</sequence>
<gene>
    <name evidence="2" type="ORF">FOC49_01975</name>
</gene>
<dbReference type="Gene3D" id="3.40.50.150">
    <property type="entry name" value="Vaccinia Virus protein VP39"/>
    <property type="match status" value="1"/>
</dbReference>
<feature type="domain" description="Methyltransferase type 11" evidence="1">
    <location>
        <begin position="46"/>
        <end position="137"/>
    </location>
</feature>
<name>A0AAP9HCY0_9BACL</name>
<dbReference type="InterPro" id="IPR029063">
    <property type="entry name" value="SAM-dependent_MTases_sf"/>
</dbReference>
<dbReference type="SUPFAM" id="SSF53335">
    <property type="entry name" value="S-adenosyl-L-methionine-dependent methyltransferases"/>
    <property type="match status" value="1"/>
</dbReference>
<keyword evidence="2" id="KW-0489">Methyltransferase</keyword>
<dbReference type="PANTHER" id="PTHR43591">
    <property type="entry name" value="METHYLTRANSFERASE"/>
    <property type="match status" value="1"/>
</dbReference>
<evidence type="ECO:0000259" key="1">
    <source>
        <dbReference type="Pfam" id="PF08241"/>
    </source>
</evidence>
<proteinExistence type="predicted"/>
<dbReference type="AlphaFoldDB" id="A0AAP9HCY0"/>
<dbReference type="GO" id="GO:0032259">
    <property type="term" value="P:methylation"/>
    <property type="evidence" value="ECO:0007669"/>
    <property type="project" value="UniProtKB-KW"/>
</dbReference>
<dbReference type="InterPro" id="IPR013216">
    <property type="entry name" value="Methyltransf_11"/>
</dbReference>
<keyword evidence="2" id="KW-0808">Transferase</keyword>
<reference evidence="2 3" key="1">
    <citation type="submission" date="2019-11" db="EMBL/GenBank/DDBJ databases">
        <title>FDA dAtabase for Regulatory Grade micrObial Sequences (FDA-ARGOS): Supporting development and validation of Infectious Disease Dx tests.</title>
        <authorList>
            <person name="Turner S."/>
            <person name="Byrd R."/>
            <person name="Tallon L."/>
            <person name="Sadzewicz L."/>
            <person name="Vavikolanu K."/>
            <person name="Mehta A."/>
            <person name="Aluvathingal J."/>
            <person name="Nadendla S."/>
            <person name="Myers T."/>
            <person name="Yan Y."/>
            <person name="Sichtig H."/>
        </authorList>
    </citation>
    <scope>NUCLEOTIDE SEQUENCE [LARGE SCALE GENOMIC DNA]</scope>
    <source>
        <strain evidence="2 3">FDAARGOS_741</strain>
    </source>
</reference>
<evidence type="ECO:0000313" key="2">
    <source>
        <dbReference type="EMBL" id="QGS08731.1"/>
    </source>
</evidence>
<dbReference type="Proteomes" id="UP000425411">
    <property type="component" value="Chromosome"/>
</dbReference>
<evidence type="ECO:0000313" key="3">
    <source>
        <dbReference type="Proteomes" id="UP000425411"/>
    </source>
</evidence>
<dbReference type="Pfam" id="PF08241">
    <property type="entry name" value="Methyltransf_11"/>
    <property type="match status" value="1"/>
</dbReference>
<dbReference type="CDD" id="cd02440">
    <property type="entry name" value="AdoMet_MTases"/>
    <property type="match status" value="1"/>
</dbReference>
<protein>
    <submittedName>
        <fullName evidence="2">Methyltransferase domain-containing protein</fullName>
    </submittedName>
</protein>
<organism evidence="2 3">
    <name type="scientific">Gemella morbillorum</name>
    <dbReference type="NCBI Taxonomy" id="29391"/>
    <lineage>
        <taxon>Bacteria</taxon>
        <taxon>Bacillati</taxon>
        <taxon>Bacillota</taxon>
        <taxon>Bacilli</taxon>
        <taxon>Bacillales</taxon>
        <taxon>Gemellaceae</taxon>
        <taxon>Gemella</taxon>
    </lineage>
</organism>